<dbReference type="Proteomes" id="UP001151133">
    <property type="component" value="Unassembled WGS sequence"/>
</dbReference>
<feature type="signal peptide" evidence="1">
    <location>
        <begin position="1"/>
        <end position="19"/>
    </location>
</feature>
<organism evidence="3 4">
    <name type="scientific">Flavobacterium frigoritolerans</name>
    <dbReference type="NCBI Taxonomy" id="2987686"/>
    <lineage>
        <taxon>Bacteria</taxon>
        <taxon>Pseudomonadati</taxon>
        <taxon>Bacteroidota</taxon>
        <taxon>Flavobacteriia</taxon>
        <taxon>Flavobacteriales</taxon>
        <taxon>Flavobacteriaceae</taxon>
        <taxon>Flavobacterium</taxon>
    </lineage>
</organism>
<name>A0A9X3CA03_9FLAO</name>
<dbReference type="EMBL" id="JAOZEV010000020">
    <property type="protein sequence ID" value="MCV9934322.1"/>
    <property type="molecule type" value="Genomic_DNA"/>
</dbReference>
<dbReference type="RefSeq" id="WP_264288504.1">
    <property type="nucleotide sequence ID" value="NZ_JAOZEV010000020.1"/>
</dbReference>
<sequence length="262" mass="31229">MKKLQLILFLVFASTICSGQTADKKQKEEEEKVRFTTDTLNSIYIPIDLEDSFKQINTFWADSTKIKLKQLSEEEFSGRLHLGFGMWMRNNWQLWGGSRLSKFFNDKGIFHPDDMSGIILDSYYRYLNNKEINFDEQIQYYKDYWQESKKAEIEIKKTEFTKYKISDTILFNYRKGFVSEAQEKKYDDDICIAKGIITELNPKDFFIKVKIIESCDKKGILYGDNDGYISYNPKAKKWIDPKKYIKKGKQTWFSYEDWEPKE</sequence>
<keyword evidence="4" id="KW-1185">Reference proteome</keyword>
<accession>A0A9X3CA03</accession>
<protein>
    <recommendedName>
        <fullName evidence="2">DUF6794 domain-containing protein</fullName>
    </recommendedName>
</protein>
<evidence type="ECO:0000259" key="2">
    <source>
        <dbReference type="Pfam" id="PF20594"/>
    </source>
</evidence>
<evidence type="ECO:0000256" key="1">
    <source>
        <dbReference type="SAM" id="SignalP"/>
    </source>
</evidence>
<dbReference type="AlphaFoldDB" id="A0A9X3CA03"/>
<gene>
    <name evidence="3" type="ORF">OIU80_18745</name>
</gene>
<reference evidence="3" key="1">
    <citation type="submission" date="2022-10" db="EMBL/GenBank/DDBJ databases">
        <title>Two novel species of Flavobacterium.</title>
        <authorList>
            <person name="Liu Q."/>
            <person name="Xin Y.-H."/>
        </authorList>
    </citation>
    <scope>NUCLEOTIDE SEQUENCE</scope>
    <source>
        <strain evidence="3">LS1R47</strain>
    </source>
</reference>
<dbReference type="Pfam" id="PF20594">
    <property type="entry name" value="DUF6794"/>
    <property type="match status" value="1"/>
</dbReference>
<evidence type="ECO:0000313" key="4">
    <source>
        <dbReference type="Proteomes" id="UP001151133"/>
    </source>
</evidence>
<comment type="caution">
    <text evidence="3">The sequence shown here is derived from an EMBL/GenBank/DDBJ whole genome shotgun (WGS) entry which is preliminary data.</text>
</comment>
<keyword evidence="1" id="KW-0732">Signal</keyword>
<feature type="domain" description="DUF6794" evidence="2">
    <location>
        <begin position="45"/>
        <end position="127"/>
    </location>
</feature>
<evidence type="ECO:0000313" key="3">
    <source>
        <dbReference type="EMBL" id="MCV9934322.1"/>
    </source>
</evidence>
<feature type="chain" id="PRO_5040910108" description="DUF6794 domain-containing protein" evidence="1">
    <location>
        <begin position="20"/>
        <end position="262"/>
    </location>
</feature>
<proteinExistence type="predicted"/>
<dbReference type="InterPro" id="IPR046744">
    <property type="entry name" value="DUF6794"/>
</dbReference>